<dbReference type="InterPro" id="IPR029063">
    <property type="entry name" value="SAM-dependent_MTases_sf"/>
</dbReference>
<keyword evidence="4" id="KW-1185">Reference proteome</keyword>
<comment type="caution">
    <text evidence="3">The sequence shown here is derived from an EMBL/GenBank/DDBJ whole genome shotgun (WGS) entry which is preliminary data.</text>
</comment>
<keyword evidence="3" id="KW-0489">Methyltransferase</keyword>
<dbReference type="Gene3D" id="3.40.50.150">
    <property type="entry name" value="Vaccinia Virus protein VP39"/>
    <property type="match status" value="1"/>
</dbReference>
<evidence type="ECO:0000313" key="4">
    <source>
        <dbReference type="Proteomes" id="UP001157091"/>
    </source>
</evidence>
<gene>
    <name evidence="3" type="ORF">GCM10025864_37620</name>
</gene>
<dbReference type="EMBL" id="BSUK01000001">
    <property type="protein sequence ID" value="GMA26003.1"/>
    <property type="molecule type" value="Genomic_DNA"/>
</dbReference>
<reference evidence="4" key="1">
    <citation type="journal article" date="2019" name="Int. J. Syst. Evol. Microbiol.">
        <title>The Global Catalogue of Microorganisms (GCM) 10K type strain sequencing project: providing services to taxonomists for standard genome sequencing and annotation.</title>
        <authorList>
            <consortium name="The Broad Institute Genomics Platform"/>
            <consortium name="The Broad Institute Genome Sequencing Center for Infectious Disease"/>
            <person name="Wu L."/>
            <person name="Ma J."/>
        </authorList>
    </citation>
    <scope>NUCLEOTIDE SEQUENCE [LARGE SCALE GENOMIC DNA]</scope>
    <source>
        <strain evidence="4">NBRC 106348</strain>
    </source>
</reference>
<organism evidence="3 4">
    <name type="scientific">Luteimicrobium album</name>
    <dbReference type="NCBI Taxonomy" id="1054550"/>
    <lineage>
        <taxon>Bacteria</taxon>
        <taxon>Bacillati</taxon>
        <taxon>Actinomycetota</taxon>
        <taxon>Actinomycetes</taxon>
        <taxon>Micrococcales</taxon>
        <taxon>Luteimicrobium</taxon>
    </lineage>
</organism>
<proteinExistence type="predicted"/>
<dbReference type="GO" id="GO:0008168">
    <property type="term" value="F:methyltransferase activity"/>
    <property type="evidence" value="ECO:0007669"/>
    <property type="project" value="UniProtKB-KW"/>
</dbReference>
<dbReference type="GO" id="GO:0032259">
    <property type="term" value="P:methylation"/>
    <property type="evidence" value="ECO:0007669"/>
    <property type="project" value="UniProtKB-KW"/>
</dbReference>
<protein>
    <submittedName>
        <fullName evidence="3">SAM-dependent methyltransferase</fullName>
    </submittedName>
</protein>
<name>A0ABQ6I7S5_9MICO</name>
<dbReference type="InterPro" id="IPR041698">
    <property type="entry name" value="Methyltransf_25"/>
</dbReference>
<dbReference type="Pfam" id="PF13649">
    <property type="entry name" value="Methyltransf_25"/>
    <property type="match status" value="1"/>
</dbReference>
<sequence>MDPEGAARWDAYADEFDRQPDHGLTDPVVREAWRSLLRSLLPPPPATVVDLGCGTGSLSCLLAGDGFEVEGVDFSEEMLAKARAKADRLGVRATFRRGDAADPPGRGPFDVVLVRHVLWVLPDPEVALDRWVSLLGPGGRLVLVEGRWDTGAGLSGTWTEAAVRRRTDSVRFRRLDDPALWGGPITDERYAVVGETAGAGA</sequence>
<feature type="domain" description="Methyltransferase" evidence="2">
    <location>
        <begin position="48"/>
        <end position="139"/>
    </location>
</feature>
<dbReference type="CDD" id="cd02440">
    <property type="entry name" value="AdoMet_MTases"/>
    <property type="match status" value="1"/>
</dbReference>
<dbReference type="SUPFAM" id="SSF53335">
    <property type="entry name" value="S-adenosyl-L-methionine-dependent methyltransferases"/>
    <property type="match status" value="1"/>
</dbReference>
<evidence type="ECO:0000313" key="3">
    <source>
        <dbReference type="EMBL" id="GMA26003.1"/>
    </source>
</evidence>
<accession>A0ABQ6I7S5</accession>
<evidence type="ECO:0000259" key="2">
    <source>
        <dbReference type="Pfam" id="PF13649"/>
    </source>
</evidence>
<dbReference type="Proteomes" id="UP001157091">
    <property type="component" value="Unassembled WGS sequence"/>
</dbReference>
<dbReference type="RefSeq" id="WP_284294419.1">
    <property type="nucleotide sequence ID" value="NZ_BSUK01000001.1"/>
</dbReference>
<keyword evidence="1" id="KW-0808">Transferase</keyword>
<dbReference type="PANTHER" id="PTHR43861">
    <property type="entry name" value="TRANS-ACONITATE 2-METHYLTRANSFERASE-RELATED"/>
    <property type="match status" value="1"/>
</dbReference>
<evidence type="ECO:0000256" key="1">
    <source>
        <dbReference type="ARBA" id="ARBA00022679"/>
    </source>
</evidence>